<dbReference type="Proteomes" id="UP001151532">
    <property type="component" value="Chromosome 4"/>
</dbReference>
<evidence type="ECO:0000313" key="1">
    <source>
        <dbReference type="EMBL" id="KAJ6766003.1"/>
    </source>
</evidence>
<dbReference type="EMBL" id="JAPFFK010000004">
    <property type="protein sequence ID" value="KAJ6766003.1"/>
    <property type="molecule type" value="Genomic_DNA"/>
</dbReference>
<comment type="caution">
    <text evidence="1">The sequence shown here is derived from an EMBL/GenBank/DDBJ whole genome shotgun (WGS) entry which is preliminary data.</text>
</comment>
<dbReference type="OrthoDB" id="153872at2759"/>
<organism evidence="1 2">
    <name type="scientific">Salix purpurea</name>
    <name type="common">Purple osier willow</name>
    <dbReference type="NCBI Taxonomy" id="77065"/>
    <lineage>
        <taxon>Eukaryota</taxon>
        <taxon>Viridiplantae</taxon>
        <taxon>Streptophyta</taxon>
        <taxon>Embryophyta</taxon>
        <taxon>Tracheophyta</taxon>
        <taxon>Spermatophyta</taxon>
        <taxon>Magnoliopsida</taxon>
        <taxon>eudicotyledons</taxon>
        <taxon>Gunneridae</taxon>
        <taxon>Pentapetalae</taxon>
        <taxon>rosids</taxon>
        <taxon>fabids</taxon>
        <taxon>Malpighiales</taxon>
        <taxon>Salicaceae</taxon>
        <taxon>Saliceae</taxon>
        <taxon>Salix</taxon>
    </lineage>
</organism>
<proteinExistence type="predicted"/>
<accession>A0A9Q1ACC2</accession>
<reference evidence="1" key="2">
    <citation type="journal article" date="2023" name="Int. J. Mol. Sci.">
        <title>De Novo Assembly and Annotation of 11 Diverse Shrub Willow (Salix) Genomes Reveals Novel Gene Organization in Sex-Linked Regions.</title>
        <authorList>
            <person name="Hyden B."/>
            <person name="Feng K."/>
            <person name="Yates T.B."/>
            <person name="Jawdy S."/>
            <person name="Cereghino C."/>
            <person name="Smart L.B."/>
            <person name="Muchero W."/>
        </authorList>
    </citation>
    <scope>NUCLEOTIDE SEQUENCE</scope>
    <source>
        <tissue evidence="1">Shoot tip</tissue>
    </source>
</reference>
<evidence type="ECO:0000313" key="2">
    <source>
        <dbReference type="Proteomes" id="UP001151532"/>
    </source>
</evidence>
<protein>
    <submittedName>
        <fullName evidence="1">Uncharacterized protein</fullName>
    </submittedName>
</protein>
<name>A0A9Q1ACC2_SALPP</name>
<keyword evidence="2" id="KW-1185">Reference proteome</keyword>
<gene>
    <name evidence="1" type="ORF">OIU79_022053</name>
</gene>
<dbReference type="AlphaFoldDB" id="A0A9Q1ACC2"/>
<reference evidence="1" key="1">
    <citation type="submission" date="2022-11" db="EMBL/GenBank/DDBJ databases">
        <authorList>
            <person name="Hyden B.L."/>
            <person name="Feng K."/>
            <person name="Yates T."/>
            <person name="Jawdy S."/>
            <person name="Smart L.B."/>
            <person name="Muchero W."/>
        </authorList>
    </citation>
    <scope>NUCLEOTIDE SEQUENCE</scope>
    <source>
        <tissue evidence="1">Shoot tip</tissue>
    </source>
</reference>
<sequence length="99" mass="11380">MHSLPCFCQIKVLQMLGNLSIVYQERSTDAYKPSETGPACIYTLFDRFCKLWHIEELQLKLIDPFASSHIFLFVDSRMLPEMGAKADGQLDHQGLYLLI</sequence>